<organism evidence="3 4">
    <name type="scientific">Micavibrio aeruginosavorus EPB</name>
    <dbReference type="NCBI Taxonomy" id="349215"/>
    <lineage>
        <taxon>Bacteria</taxon>
        <taxon>Pseudomonadati</taxon>
        <taxon>Bdellovibrionota</taxon>
        <taxon>Bdellovibrionia</taxon>
        <taxon>Bdellovibrionales</taxon>
        <taxon>Pseudobdellovibrionaceae</taxon>
        <taxon>Micavibrio</taxon>
    </lineage>
</organism>
<feature type="region of interest" description="Disordered" evidence="1">
    <location>
        <begin position="1"/>
        <end position="20"/>
    </location>
</feature>
<protein>
    <submittedName>
        <fullName evidence="3">Methyl-accepting chemotaxis protein</fullName>
    </submittedName>
</protein>
<evidence type="ECO:0000313" key="3">
    <source>
        <dbReference type="EMBL" id="AGH99082.1"/>
    </source>
</evidence>
<dbReference type="InterPro" id="IPR010127">
    <property type="entry name" value="Phasin_subfam-1"/>
</dbReference>
<proteinExistence type="predicted"/>
<dbReference type="KEGG" id="man:A11S_2287"/>
<sequence length="171" mass="17987">MTAKKAKAPQKKATKAATGNVQALKAPGETQVETQATEVTEKIMTTTKATTANFEKLTKDASALGQEQVEALTQAGSVFAKGFEDILKTYVSISQDAAEKNAAALKTLMGCKTINDFSAAQTKLAQQQFEDFVAASTKLSELGLKVTTETLEPLNAQASKAIKKATDALAA</sequence>
<feature type="domain" description="Phasin" evidence="2">
    <location>
        <begin position="61"/>
        <end position="157"/>
    </location>
</feature>
<dbReference type="STRING" id="349215.A11S_2287"/>
<dbReference type="AlphaFoldDB" id="M4VI80"/>
<dbReference type="OrthoDB" id="8220458at2"/>
<reference evidence="3 4" key="1">
    <citation type="journal article" date="2013" name="ISME J.">
        <title>By their genes ye shall know them: genomic signatures of predatory bacteria.</title>
        <authorList>
            <person name="Pasternak Z."/>
            <person name="Pietrokovski S."/>
            <person name="Rotem O."/>
            <person name="Gophna U."/>
            <person name="Lurie-Weinberger M.N."/>
            <person name="Jurkevitch E."/>
        </authorList>
    </citation>
    <scope>NUCLEOTIDE SEQUENCE [LARGE SCALE GENOMIC DNA]</scope>
    <source>
        <strain evidence="3">EPB</strain>
    </source>
</reference>
<gene>
    <name evidence="3" type="ORF">A11S_2287</name>
</gene>
<evidence type="ECO:0000259" key="2">
    <source>
        <dbReference type="Pfam" id="PF09361"/>
    </source>
</evidence>
<dbReference type="EMBL" id="CP003538">
    <property type="protein sequence ID" value="AGH99082.1"/>
    <property type="molecule type" value="Genomic_DNA"/>
</dbReference>
<dbReference type="PATRIC" id="fig|349215.9.peg.2220"/>
<name>M4VI80_9BACT</name>
<dbReference type="Proteomes" id="UP000011932">
    <property type="component" value="Chromosome"/>
</dbReference>
<feature type="compositionally biased region" description="Basic residues" evidence="1">
    <location>
        <begin position="1"/>
        <end position="14"/>
    </location>
</feature>
<evidence type="ECO:0000256" key="1">
    <source>
        <dbReference type="SAM" id="MobiDB-lite"/>
    </source>
</evidence>
<dbReference type="NCBIfam" id="TIGR01841">
    <property type="entry name" value="phasin"/>
    <property type="match status" value="1"/>
</dbReference>
<accession>M4VI80</accession>
<dbReference type="HOGENOM" id="CLU_1592670_0_0_5"/>
<evidence type="ECO:0000313" key="4">
    <source>
        <dbReference type="Proteomes" id="UP000011932"/>
    </source>
</evidence>
<dbReference type="InterPro" id="IPR018968">
    <property type="entry name" value="Phasin"/>
</dbReference>
<dbReference type="Pfam" id="PF09361">
    <property type="entry name" value="Phasin_2"/>
    <property type="match status" value="1"/>
</dbReference>
<dbReference type="RefSeq" id="WP_015468591.1">
    <property type="nucleotide sequence ID" value="NC_020812.1"/>
</dbReference>